<dbReference type="EMBL" id="FZNY01000006">
    <property type="protein sequence ID" value="SNS07447.1"/>
    <property type="molecule type" value="Genomic_DNA"/>
</dbReference>
<organism evidence="2 3">
    <name type="scientific">Dokdonia pacifica</name>
    <dbReference type="NCBI Taxonomy" id="1627892"/>
    <lineage>
        <taxon>Bacteria</taxon>
        <taxon>Pseudomonadati</taxon>
        <taxon>Bacteroidota</taxon>
        <taxon>Flavobacteriia</taxon>
        <taxon>Flavobacteriales</taxon>
        <taxon>Flavobacteriaceae</taxon>
        <taxon>Dokdonia</taxon>
    </lineage>
</organism>
<sequence length="98" mass="10931">MTNNLVLSTRNIDDLILDIANAVVSQIKSGKTKEDLSSKRYSIKEAAKTLDVTALTIRNYIKNGVLKADKIGGKYYIPHAELYNPSNEVKSLKYQRAS</sequence>
<dbReference type="RefSeq" id="WP_089372799.1">
    <property type="nucleotide sequence ID" value="NZ_BMEP01000005.1"/>
</dbReference>
<protein>
    <submittedName>
        <fullName evidence="2">DNA binding domain-containing protein, excisionase family</fullName>
    </submittedName>
</protein>
<dbReference type="GO" id="GO:0003677">
    <property type="term" value="F:DNA binding"/>
    <property type="evidence" value="ECO:0007669"/>
    <property type="project" value="InterPro"/>
</dbReference>
<dbReference type="InterPro" id="IPR041657">
    <property type="entry name" value="HTH_17"/>
</dbReference>
<dbReference type="OrthoDB" id="1366685at2"/>
<accession>A0A239BH09</accession>
<reference evidence="2 3" key="1">
    <citation type="submission" date="2017-06" db="EMBL/GenBank/DDBJ databases">
        <authorList>
            <person name="Kim H.J."/>
            <person name="Triplett B.A."/>
        </authorList>
    </citation>
    <scope>NUCLEOTIDE SEQUENCE [LARGE SCALE GENOMIC DNA]</scope>
    <source>
        <strain evidence="2 3">DSM 25597</strain>
    </source>
</reference>
<dbReference type="SUPFAM" id="SSF46955">
    <property type="entry name" value="Putative DNA-binding domain"/>
    <property type="match status" value="1"/>
</dbReference>
<dbReference type="AlphaFoldDB" id="A0A239BH09"/>
<keyword evidence="3" id="KW-1185">Reference proteome</keyword>
<dbReference type="InterPro" id="IPR010093">
    <property type="entry name" value="SinI_DNA-bd"/>
</dbReference>
<evidence type="ECO:0000313" key="3">
    <source>
        <dbReference type="Proteomes" id="UP000198379"/>
    </source>
</evidence>
<feature type="domain" description="Helix-turn-helix" evidence="1">
    <location>
        <begin position="41"/>
        <end position="82"/>
    </location>
</feature>
<dbReference type="Proteomes" id="UP000198379">
    <property type="component" value="Unassembled WGS sequence"/>
</dbReference>
<dbReference type="Pfam" id="PF12728">
    <property type="entry name" value="HTH_17"/>
    <property type="match status" value="1"/>
</dbReference>
<dbReference type="Gene3D" id="1.10.1660.10">
    <property type="match status" value="1"/>
</dbReference>
<evidence type="ECO:0000259" key="1">
    <source>
        <dbReference type="Pfam" id="PF12728"/>
    </source>
</evidence>
<name>A0A239BH09_9FLAO</name>
<dbReference type="InterPro" id="IPR009061">
    <property type="entry name" value="DNA-bd_dom_put_sf"/>
</dbReference>
<evidence type="ECO:0000313" key="2">
    <source>
        <dbReference type="EMBL" id="SNS07447.1"/>
    </source>
</evidence>
<proteinExistence type="predicted"/>
<gene>
    <name evidence="2" type="ORF">SAMN06265376_106186</name>
</gene>
<dbReference type="NCBIfam" id="TIGR01764">
    <property type="entry name" value="excise"/>
    <property type="match status" value="1"/>
</dbReference>